<evidence type="ECO:0000313" key="4">
    <source>
        <dbReference type="EMBL" id="ROH86231.1"/>
    </source>
</evidence>
<protein>
    <submittedName>
        <fullName evidence="4">Carbohydrate kinase family protein</fullName>
    </submittedName>
</protein>
<proteinExistence type="predicted"/>
<dbReference type="Pfam" id="PF00294">
    <property type="entry name" value="PfkB"/>
    <property type="match status" value="1"/>
</dbReference>
<keyword evidence="1" id="KW-0808">Transferase</keyword>
<evidence type="ECO:0000259" key="3">
    <source>
        <dbReference type="Pfam" id="PF00294"/>
    </source>
</evidence>
<sequence length="318" mass="34906">MRTLICGSLAYDTIMVFPGQFKQHILPEQIHILNVAFLVPEMRREFGGTAGNIAYNLKLLEDDPVIMATVGDDFGSYQQWLDQHGMSNTHVTSVPGSYTAQAFITTDHDDNQITAFHPGAMNHSHVNSVRDAKEIDIAIIAPDGRDGMFLHARECFEAGIPFMFDPGQGLPMFNGEELLQFIDMADYLAVNDYEAQLLQEKTGLTLEQLAGKVNALIVTLGAQGSHIYADGQRYVIPCVEATSVVDPTGCGDAYRAGLLYGISRHWDWPSIGRLAATLGAIKISSNGAQNHKASRTEIEDIYTRALMKEVVATEKTQA</sequence>
<dbReference type="Proteomes" id="UP000275137">
    <property type="component" value="Unassembled WGS sequence"/>
</dbReference>
<evidence type="ECO:0000256" key="1">
    <source>
        <dbReference type="ARBA" id="ARBA00022679"/>
    </source>
</evidence>
<dbReference type="InterPro" id="IPR011611">
    <property type="entry name" value="PfkB_dom"/>
</dbReference>
<accession>A0A3N0V130</accession>
<evidence type="ECO:0000313" key="5">
    <source>
        <dbReference type="Proteomes" id="UP000275137"/>
    </source>
</evidence>
<organism evidence="4 5">
    <name type="scientific">Pseudomethylobacillus aquaticus</name>
    <dbReference type="NCBI Taxonomy" id="2676064"/>
    <lineage>
        <taxon>Bacteria</taxon>
        <taxon>Pseudomonadati</taxon>
        <taxon>Pseudomonadota</taxon>
        <taxon>Betaproteobacteria</taxon>
        <taxon>Nitrosomonadales</taxon>
        <taxon>Methylophilaceae</taxon>
        <taxon>Pseudomethylobacillus</taxon>
    </lineage>
</organism>
<dbReference type="GO" id="GO:0016301">
    <property type="term" value="F:kinase activity"/>
    <property type="evidence" value="ECO:0007669"/>
    <property type="project" value="UniProtKB-KW"/>
</dbReference>
<dbReference type="RefSeq" id="WP_123237294.1">
    <property type="nucleotide sequence ID" value="NZ_RJVP01000003.1"/>
</dbReference>
<name>A0A3N0V130_9PROT</name>
<keyword evidence="5" id="KW-1185">Reference proteome</keyword>
<dbReference type="CDD" id="cd01942">
    <property type="entry name" value="ribokinase_group_A"/>
    <property type="match status" value="1"/>
</dbReference>
<evidence type="ECO:0000256" key="2">
    <source>
        <dbReference type="ARBA" id="ARBA00022777"/>
    </source>
</evidence>
<dbReference type="PANTHER" id="PTHR10584:SF166">
    <property type="entry name" value="RIBOKINASE"/>
    <property type="match status" value="1"/>
</dbReference>
<dbReference type="AlphaFoldDB" id="A0A3N0V130"/>
<dbReference type="EMBL" id="RJVP01000003">
    <property type="protein sequence ID" value="ROH86231.1"/>
    <property type="molecule type" value="Genomic_DNA"/>
</dbReference>
<comment type="caution">
    <text evidence="4">The sequence shown here is derived from an EMBL/GenBank/DDBJ whole genome shotgun (WGS) entry which is preliminary data.</text>
</comment>
<feature type="domain" description="Carbohydrate kinase PfkB" evidence="3">
    <location>
        <begin position="35"/>
        <end position="290"/>
    </location>
</feature>
<gene>
    <name evidence="4" type="ORF">ED236_07255</name>
</gene>
<dbReference type="Gene3D" id="3.40.1190.20">
    <property type="match status" value="1"/>
</dbReference>
<keyword evidence="2 4" id="KW-0418">Kinase</keyword>
<dbReference type="InterPro" id="IPR029056">
    <property type="entry name" value="Ribokinase-like"/>
</dbReference>
<dbReference type="PANTHER" id="PTHR10584">
    <property type="entry name" value="SUGAR KINASE"/>
    <property type="match status" value="1"/>
</dbReference>
<reference evidence="4 5" key="1">
    <citation type="submission" date="2018-10" db="EMBL/GenBank/DDBJ databases">
        <authorList>
            <person name="Chen W.-M."/>
        </authorList>
    </citation>
    <scope>NUCLEOTIDE SEQUENCE [LARGE SCALE GENOMIC DNA]</scope>
    <source>
        <strain evidence="4 5">H-5</strain>
    </source>
</reference>
<dbReference type="SUPFAM" id="SSF53613">
    <property type="entry name" value="Ribokinase-like"/>
    <property type="match status" value="1"/>
</dbReference>